<gene>
    <name evidence="2" type="ORF">ETAA8_05440</name>
</gene>
<dbReference type="KEGG" id="aagg:ETAA8_05440"/>
<dbReference type="Proteomes" id="UP000315017">
    <property type="component" value="Chromosome"/>
</dbReference>
<feature type="region of interest" description="Disordered" evidence="1">
    <location>
        <begin position="551"/>
        <end position="644"/>
    </location>
</feature>
<evidence type="ECO:0000313" key="3">
    <source>
        <dbReference type="Proteomes" id="UP000315017"/>
    </source>
</evidence>
<sequence length="644" mass="73043">MNKNQSLTRKVVYITAIALLMIPLSRLSEPATLTRTKDESGQVREVGTPGGTLARMRAEHGLAQAQLGEIDPASATMKLATLGMRPVAVSVLWQYANHYKKVKDWDKLEATVEQIIRLQPNDLEVWDFQAHNLSYNVSVEFDDYRYRYQWVKNGIAFLIQGTEYNRDEPGLLNQVGWFTGQKIGRSDEAKQFRRLFRDDKEFHKLFLDAGVDVDQYAAKGYDGKPDNWLVAKLWYDRAMDAALNSGRPIRGKTPLLFYSGAPMSLINGAAAIEKDGHFGDRAKVAWESASEMWYGGDDKSGPKEVKQVYGNRLIPTSAGFDIRLNDLEEVEQRMKTAAAELDKLAPGVREKLSAEKKAALPEDVRALLDKPIETLTSEQYQKLGSAPQQIIPRNEEVASQVTGPGRVRALQLADQLEAEAKLAQYIKIYRGIVNFEYWRDRCRAESKPRMLAARAKVFEADRKLELGQGFSDVQKLYEDSFQAFAEIYADFPDLMANPEAEELVESVERYRDLLSQLDKPFPADFVLNEMLDKHQRGRKIRDLAKLVSDAATDSNLPKKSDDKKEEESKKEEPKKEESKPADEKKPEEKKPEEKPAADEKPKDDAQKVENKPAEKQADEKPVEKKAEEKKAEEKKAEEQPAEKK</sequence>
<organism evidence="2 3">
    <name type="scientific">Anatilimnocola aggregata</name>
    <dbReference type="NCBI Taxonomy" id="2528021"/>
    <lineage>
        <taxon>Bacteria</taxon>
        <taxon>Pseudomonadati</taxon>
        <taxon>Planctomycetota</taxon>
        <taxon>Planctomycetia</taxon>
        <taxon>Pirellulales</taxon>
        <taxon>Pirellulaceae</taxon>
        <taxon>Anatilimnocola</taxon>
    </lineage>
</organism>
<evidence type="ECO:0000313" key="2">
    <source>
        <dbReference type="EMBL" id="QDU25476.1"/>
    </source>
</evidence>
<dbReference type="EMBL" id="CP036274">
    <property type="protein sequence ID" value="QDU25476.1"/>
    <property type="molecule type" value="Genomic_DNA"/>
</dbReference>
<dbReference type="AlphaFoldDB" id="A0A517Y5K1"/>
<evidence type="ECO:0008006" key="4">
    <source>
        <dbReference type="Google" id="ProtNLM"/>
    </source>
</evidence>
<feature type="compositionally biased region" description="Basic and acidic residues" evidence="1">
    <location>
        <begin position="556"/>
        <end position="644"/>
    </location>
</feature>
<dbReference type="OrthoDB" id="239224at2"/>
<evidence type="ECO:0000256" key="1">
    <source>
        <dbReference type="SAM" id="MobiDB-lite"/>
    </source>
</evidence>
<name>A0A517Y5K1_9BACT</name>
<accession>A0A517Y5K1</accession>
<dbReference type="RefSeq" id="WP_145084470.1">
    <property type="nucleotide sequence ID" value="NZ_CP036274.1"/>
</dbReference>
<protein>
    <recommendedName>
        <fullName evidence="4">IRE (Iron responsive element)-like protein</fullName>
    </recommendedName>
</protein>
<proteinExistence type="predicted"/>
<keyword evidence="3" id="KW-1185">Reference proteome</keyword>
<reference evidence="2 3" key="1">
    <citation type="submission" date="2019-02" db="EMBL/GenBank/DDBJ databases">
        <title>Deep-cultivation of Planctomycetes and their phenomic and genomic characterization uncovers novel biology.</title>
        <authorList>
            <person name="Wiegand S."/>
            <person name="Jogler M."/>
            <person name="Boedeker C."/>
            <person name="Pinto D."/>
            <person name="Vollmers J."/>
            <person name="Rivas-Marin E."/>
            <person name="Kohn T."/>
            <person name="Peeters S.H."/>
            <person name="Heuer A."/>
            <person name="Rast P."/>
            <person name="Oberbeckmann S."/>
            <person name="Bunk B."/>
            <person name="Jeske O."/>
            <person name="Meyerdierks A."/>
            <person name="Storesund J.E."/>
            <person name="Kallscheuer N."/>
            <person name="Luecker S."/>
            <person name="Lage O.M."/>
            <person name="Pohl T."/>
            <person name="Merkel B.J."/>
            <person name="Hornburger P."/>
            <person name="Mueller R.-W."/>
            <person name="Bruemmer F."/>
            <person name="Labrenz M."/>
            <person name="Spormann A.M."/>
            <person name="Op den Camp H."/>
            <person name="Overmann J."/>
            <person name="Amann R."/>
            <person name="Jetten M.S.M."/>
            <person name="Mascher T."/>
            <person name="Medema M.H."/>
            <person name="Devos D.P."/>
            <person name="Kaster A.-K."/>
            <person name="Ovreas L."/>
            <person name="Rohde M."/>
            <person name="Galperin M.Y."/>
            <person name="Jogler C."/>
        </authorList>
    </citation>
    <scope>NUCLEOTIDE SEQUENCE [LARGE SCALE GENOMIC DNA]</scope>
    <source>
        <strain evidence="2 3">ETA_A8</strain>
    </source>
</reference>